<proteinExistence type="predicted"/>
<dbReference type="AlphaFoldDB" id="L9KPC7"/>
<dbReference type="Proteomes" id="UP000011518">
    <property type="component" value="Unassembled WGS sequence"/>
</dbReference>
<feature type="domain" description="F5/8 type C" evidence="1">
    <location>
        <begin position="1"/>
        <end position="41"/>
    </location>
</feature>
<keyword evidence="3" id="KW-1185">Reference proteome</keyword>
<gene>
    <name evidence="2" type="ORF">TREES_T100001608</name>
</gene>
<evidence type="ECO:0000313" key="2">
    <source>
        <dbReference type="EMBL" id="ELW62992.1"/>
    </source>
</evidence>
<dbReference type="InterPro" id="IPR008979">
    <property type="entry name" value="Galactose-bd-like_sf"/>
</dbReference>
<name>L9KPC7_TUPCH</name>
<dbReference type="PROSITE" id="PS50022">
    <property type="entry name" value="FA58C_3"/>
    <property type="match status" value="1"/>
</dbReference>
<dbReference type="InterPro" id="IPR000421">
    <property type="entry name" value="FA58C"/>
</dbReference>
<reference evidence="3" key="2">
    <citation type="journal article" date="2013" name="Nat. Commun.">
        <title>Genome of the Chinese tree shrew.</title>
        <authorList>
            <person name="Fan Y."/>
            <person name="Huang Z.Y."/>
            <person name="Cao C.C."/>
            <person name="Chen C.S."/>
            <person name="Chen Y.X."/>
            <person name="Fan D.D."/>
            <person name="He J."/>
            <person name="Hou H.L."/>
            <person name="Hu L."/>
            <person name="Hu X.T."/>
            <person name="Jiang X.T."/>
            <person name="Lai R."/>
            <person name="Lang Y.S."/>
            <person name="Liang B."/>
            <person name="Liao S.G."/>
            <person name="Mu D."/>
            <person name="Ma Y.Y."/>
            <person name="Niu Y.Y."/>
            <person name="Sun X.Q."/>
            <person name="Xia J.Q."/>
            <person name="Xiao J."/>
            <person name="Xiong Z.Q."/>
            <person name="Xu L."/>
            <person name="Yang L."/>
            <person name="Zhang Y."/>
            <person name="Zhao W."/>
            <person name="Zhao X.D."/>
            <person name="Zheng Y.T."/>
            <person name="Zhou J.M."/>
            <person name="Zhu Y.B."/>
            <person name="Zhang G.J."/>
            <person name="Wang J."/>
            <person name="Yao Y.G."/>
        </authorList>
    </citation>
    <scope>NUCLEOTIDE SEQUENCE [LARGE SCALE GENOMIC DNA]</scope>
</reference>
<evidence type="ECO:0000313" key="3">
    <source>
        <dbReference type="Proteomes" id="UP000011518"/>
    </source>
</evidence>
<dbReference type="Gene3D" id="2.60.120.260">
    <property type="entry name" value="Galactose-binding domain-like"/>
    <property type="match status" value="1"/>
</dbReference>
<organism evidence="2 3">
    <name type="scientific">Tupaia chinensis</name>
    <name type="common">Chinese tree shrew</name>
    <name type="synonym">Tupaia belangeri chinensis</name>
    <dbReference type="NCBI Taxonomy" id="246437"/>
    <lineage>
        <taxon>Eukaryota</taxon>
        <taxon>Metazoa</taxon>
        <taxon>Chordata</taxon>
        <taxon>Craniata</taxon>
        <taxon>Vertebrata</taxon>
        <taxon>Euteleostomi</taxon>
        <taxon>Mammalia</taxon>
        <taxon>Eutheria</taxon>
        <taxon>Euarchontoglires</taxon>
        <taxon>Scandentia</taxon>
        <taxon>Tupaiidae</taxon>
        <taxon>Tupaia</taxon>
    </lineage>
</organism>
<protein>
    <submittedName>
        <fullName evidence="2">Contactin-associated protein-like 4</fullName>
    </submittedName>
</protein>
<dbReference type="SUPFAM" id="SSF49785">
    <property type="entry name" value="Galactose-binding domain-like"/>
    <property type="match status" value="1"/>
</dbReference>
<dbReference type="InParanoid" id="L9KPC7"/>
<dbReference type="STRING" id="246437.L9KPC7"/>
<sequence>MEVTAVATQGGYGSSNWVTSYLLMFSDSGRNWKQYRQEDSIWVVARLIIEDQVKAYGLTHICCHFWIGGDPVALCDPQLGICH</sequence>
<evidence type="ECO:0000259" key="1">
    <source>
        <dbReference type="PROSITE" id="PS50022"/>
    </source>
</evidence>
<accession>L9KPC7</accession>
<dbReference type="EMBL" id="KB320797">
    <property type="protein sequence ID" value="ELW62992.1"/>
    <property type="molecule type" value="Genomic_DNA"/>
</dbReference>
<reference evidence="3" key="1">
    <citation type="submission" date="2012-07" db="EMBL/GenBank/DDBJ databases">
        <title>Genome of the Chinese tree shrew, a rising model animal genetically related to primates.</title>
        <authorList>
            <person name="Zhang G."/>
            <person name="Fan Y."/>
            <person name="Yao Y."/>
            <person name="Huang Z."/>
        </authorList>
    </citation>
    <scope>NUCLEOTIDE SEQUENCE [LARGE SCALE GENOMIC DNA]</scope>
</reference>